<keyword evidence="2" id="KW-1185">Reference proteome</keyword>
<dbReference type="SUPFAM" id="SSF50447">
    <property type="entry name" value="Translation proteins"/>
    <property type="match status" value="1"/>
</dbReference>
<dbReference type="RefSeq" id="WP_077845566.1">
    <property type="nucleotide sequence ID" value="NZ_LZZM01000014.1"/>
</dbReference>
<reference evidence="1 2" key="1">
    <citation type="submission" date="2016-05" db="EMBL/GenBank/DDBJ databases">
        <title>Microbial solvent formation.</title>
        <authorList>
            <person name="Poehlein A."/>
            <person name="Montoya Solano J.D."/>
            <person name="Flitsch S."/>
            <person name="Krabben P."/>
            <person name="Duerre P."/>
            <person name="Daniel R."/>
        </authorList>
    </citation>
    <scope>NUCLEOTIDE SEQUENCE [LARGE SCALE GENOMIC DNA]</scope>
    <source>
        <strain evidence="1 2">DSM 2619</strain>
    </source>
</reference>
<accession>A0A1S8TXH3</accession>
<dbReference type="OrthoDB" id="9921945at2"/>
<protein>
    <submittedName>
        <fullName evidence="1">Uncharacterized protein</fullName>
    </submittedName>
</protein>
<dbReference type="EMBL" id="LZZM01000014">
    <property type="protein sequence ID" value="OOM82400.1"/>
    <property type="molecule type" value="Genomic_DNA"/>
</dbReference>
<comment type="caution">
    <text evidence="1">The sequence shown here is derived from an EMBL/GenBank/DDBJ whole genome shotgun (WGS) entry which is preliminary data.</text>
</comment>
<evidence type="ECO:0000313" key="2">
    <source>
        <dbReference type="Proteomes" id="UP000190890"/>
    </source>
</evidence>
<dbReference type="InterPro" id="IPR009000">
    <property type="entry name" value="Transl_B-barrel_sf"/>
</dbReference>
<gene>
    <name evidence="1" type="ORF">CLPUN_02480</name>
</gene>
<dbReference type="AlphaFoldDB" id="A0A1S8TXH3"/>
<evidence type="ECO:0000313" key="1">
    <source>
        <dbReference type="EMBL" id="OOM82400.1"/>
    </source>
</evidence>
<dbReference type="STRING" id="29367.CLPUN_02480"/>
<organism evidence="1 2">
    <name type="scientific">Clostridium puniceum</name>
    <dbReference type="NCBI Taxonomy" id="29367"/>
    <lineage>
        <taxon>Bacteria</taxon>
        <taxon>Bacillati</taxon>
        <taxon>Bacillota</taxon>
        <taxon>Clostridia</taxon>
        <taxon>Eubacteriales</taxon>
        <taxon>Clostridiaceae</taxon>
        <taxon>Clostridium</taxon>
    </lineage>
</organism>
<dbReference type="Proteomes" id="UP000190890">
    <property type="component" value="Unassembled WGS sequence"/>
</dbReference>
<proteinExistence type="predicted"/>
<sequence>MDKYNKLNLDEVFFKLLVEGTFFINGRGVVACGRVNSVEISPDSDVIITDESGYIIRYARVSTIDYGFISK</sequence>
<name>A0A1S8TXH3_9CLOT</name>